<evidence type="ECO:0000313" key="23">
    <source>
        <dbReference type="Proteomes" id="UP000504630"/>
    </source>
</evidence>
<organism evidence="23 24">
    <name type="scientific">Cottoperca gobio</name>
    <name type="common">Frogmouth</name>
    <name type="synonym">Aphritis gobio</name>
    <dbReference type="NCBI Taxonomy" id="56716"/>
    <lineage>
        <taxon>Eukaryota</taxon>
        <taxon>Metazoa</taxon>
        <taxon>Chordata</taxon>
        <taxon>Craniata</taxon>
        <taxon>Vertebrata</taxon>
        <taxon>Euteleostomi</taxon>
        <taxon>Actinopterygii</taxon>
        <taxon>Neopterygii</taxon>
        <taxon>Teleostei</taxon>
        <taxon>Neoteleostei</taxon>
        <taxon>Acanthomorphata</taxon>
        <taxon>Eupercaria</taxon>
        <taxon>Perciformes</taxon>
        <taxon>Notothenioidei</taxon>
        <taxon>Bovichtidae</taxon>
        <taxon>Cottoperca</taxon>
    </lineage>
</organism>
<evidence type="ECO:0000256" key="17">
    <source>
        <dbReference type="ARBA" id="ARBA00036239"/>
    </source>
</evidence>
<dbReference type="InterPro" id="IPR038050">
    <property type="entry name" value="Neuro_actylchol_rec"/>
</dbReference>
<dbReference type="SUPFAM" id="SSF63712">
    <property type="entry name" value="Nicotinic receptor ligand binding domain-like"/>
    <property type="match status" value="1"/>
</dbReference>
<keyword evidence="11" id="KW-0325">Glycoprotein</keyword>
<keyword evidence="6" id="KW-0770">Synapse</keyword>
<dbReference type="FunFam" id="2.70.170.10:FF:000017">
    <property type="entry name" value="5-hydroxytryptamine receptor 3A"/>
    <property type="match status" value="1"/>
</dbReference>
<dbReference type="InParanoid" id="A0A6J2Q2W1"/>
<dbReference type="InterPro" id="IPR006201">
    <property type="entry name" value="Neur_channel"/>
</dbReference>
<keyword evidence="3 20" id="KW-0812">Transmembrane</keyword>
<keyword evidence="12" id="KW-0628">Postsynaptic cell membrane</keyword>
<evidence type="ECO:0000256" key="10">
    <source>
        <dbReference type="ARBA" id="ARBA00023170"/>
    </source>
</evidence>
<evidence type="ECO:0000256" key="20">
    <source>
        <dbReference type="RuleBase" id="RU000687"/>
    </source>
</evidence>
<evidence type="ECO:0000256" key="14">
    <source>
        <dbReference type="ARBA" id="ARBA00023303"/>
    </source>
</evidence>
<dbReference type="GeneID" id="115011733"/>
<keyword evidence="5 20" id="KW-1133">Transmembrane helix</keyword>
<evidence type="ECO:0000256" key="3">
    <source>
        <dbReference type="ARBA" id="ARBA00022692"/>
    </source>
</evidence>
<evidence type="ECO:0000256" key="7">
    <source>
        <dbReference type="ARBA" id="ARBA00023065"/>
    </source>
</evidence>
<evidence type="ECO:0000313" key="24">
    <source>
        <dbReference type="RefSeq" id="XP_029292808.1"/>
    </source>
</evidence>
<dbReference type="PROSITE" id="PS00236">
    <property type="entry name" value="NEUROTR_ION_CHANNEL"/>
    <property type="match status" value="1"/>
</dbReference>
<comment type="subcellular location">
    <subcellularLocation>
        <location evidence="15">Postsynaptic cell membrane</location>
        <topology evidence="15">Multi-pass membrane protein</topology>
    </subcellularLocation>
</comment>
<dbReference type="SUPFAM" id="SSF90112">
    <property type="entry name" value="Neurotransmitter-gated ion-channel transmembrane pore"/>
    <property type="match status" value="1"/>
</dbReference>
<name>A0A6J2Q2W1_COTGO</name>
<comment type="catalytic activity">
    <reaction evidence="17">
        <text>Na(+)(in) = Na(+)(out)</text>
        <dbReference type="Rhea" id="RHEA:34963"/>
        <dbReference type="ChEBI" id="CHEBI:29101"/>
    </reaction>
</comment>
<keyword evidence="14 20" id="KW-0407">Ion channel</keyword>
<feature type="transmembrane region" description="Helical" evidence="20">
    <location>
        <begin position="416"/>
        <end position="437"/>
    </location>
</feature>
<evidence type="ECO:0000256" key="18">
    <source>
        <dbReference type="ARBA" id="ARBA00036634"/>
    </source>
</evidence>
<evidence type="ECO:0000256" key="16">
    <source>
        <dbReference type="ARBA" id="ARBA00034430"/>
    </source>
</evidence>
<comment type="similarity">
    <text evidence="20">Belongs to the ligand-gated ion channel (TC 1.A.9) family.</text>
</comment>
<feature type="signal peptide" evidence="20">
    <location>
        <begin position="1"/>
        <end position="18"/>
    </location>
</feature>
<dbReference type="Proteomes" id="UP000504630">
    <property type="component" value="Chromosome 8"/>
</dbReference>
<evidence type="ECO:0000256" key="2">
    <source>
        <dbReference type="ARBA" id="ARBA00022475"/>
    </source>
</evidence>
<dbReference type="Gene3D" id="1.20.58.390">
    <property type="entry name" value="Neurotransmitter-gated ion-channel transmembrane domain"/>
    <property type="match status" value="1"/>
</dbReference>
<comment type="function">
    <text evidence="19">Forms serotonin (5-hydroxytryptamine/5-HT3)-activated cation-selective channel complexes, which when activated cause fast, depolarizing responses in neurons.</text>
</comment>
<accession>A0A6J2Q2W1</accession>
<keyword evidence="2" id="KW-1003">Cell membrane</keyword>
<comment type="catalytic activity">
    <reaction evidence="16">
        <text>K(+)(in) = K(+)(out)</text>
        <dbReference type="Rhea" id="RHEA:29463"/>
        <dbReference type="ChEBI" id="CHEBI:29103"/>
    </reaction>
</comment>
<evidence type="ECO:0000259" key="22">
    <source>
        <dbReference type="Pfam" id="PF02932"/>
    </source>
</evidence>
<comment type="catalytic activity">
    <reaction evidence="18">
        <text>Ca(2+)(in) = Ca(2+)(out)</text>
        <dbReference type="Rhea" id="RHEA:29671"/>
        <dbReference type="ChEBI" id="CHEBI:29108"/>
    </reaction>
</comment>
<evidence type="ECO:0000256" key="12">
    <source>
        <dbReference type="ARBA" id="ARBA00023257"/>
    </source>
</evidence>
<dbReference type="InterPro" id="IPR006202">
    <property type="entry name" value="Neur_chan_lig-bd"/>
</dbReference>
<dbReference type="Gene3D" id="2.70.170.10">
    <property type="entry name" value="Neurotransmitter-gated ion-channel ligand-binding domain"/>
    <property type="match status" value="1"/>
</dbReference>
<keyword evidence="23" id="KW-1185">Reference proteome</keyword>
<evidence type="ECO:0000256" key="11">
    <source>
        <dbReference type="ARBA" id="ARBA00023180"/>
    </source>
</evidence>
<evidence type="ECO:0000256" key="6">
    <source>
        <dbReference type="ARBA" id="ARBA00023018"/>
    </source>
</evidence>
<evidence type="ECO:0000256" key="9">
    <source>
        <dbReference type="ARBA" id="ARBA00023157"/>
    </source>
</evidence>
<dbReference type="PRINTS" id="PR00252">
    <property type="entry name" value="NRIONCHANNEL"/>
</dbReference>
<gene>
    <name evidence="24" type="primary">LOC115011733</name>
</gene>
<evidence type="ECO:0000256" key="19">
    <source>
        <dbReference type="ARBA" id="ARBA00037540"/>
    </source>
</evidence>
<feature type="transmembrane region" description="Helical" evidence="20">
    <location>
        <begin position="240"/>
        <end position="263"/>
    </location>
</feature>
<feature type="transmembrane region" description="Helical" evidence="20">
    <location>
        <begin position="275"/>
        <end position="292"/>
    </location>
</feature>
<evidence type="ECO:0000259" key="21">
    <source>
        <dbReference type="Pfam" id="PF02931"/>
    </source>
</evidence>
<reference evidence="24" key="1">
    <citation type="submission" date="2025-08" db="UniProtKB">
        <authorList>
            <consortium name="RefSeq"/>
        </authorList>
    </citation>
    <scope>IDENTIFICATION</scope>
</reference>
<keyword evidence="4 20" id="KW-0732">Signal</keyword>
<keyword evidence="8 20" id="KW-0472">Membrane</keyword>
<dbReference type="GO" id="GO:0045211">
    <property type="term" value="C:postsynaptic membrane"/>
    <property type="evidence" value="ECO:0007669"/>
    <property type="project" value="UniProtKB-SubCell"/>
</dbReference>
<dbReference type="InterPro" id="IPR036734">
    <property type="entry name" value="Neur_chan_lig-bd_sf"/>
</dbReference>
<feature type="domain" description="Neurotransmitter-gated ion-channel ligand-binding" evidence="21">
    <location>
        <begin position="45"/>
        <end position="239"/>
    </location>
</feature>
<feature type="domain" description="Neurotransmitter-gated ion-channel transmembrane" evidence="22">
    <location>
        <begin position="247"/>
        <end position="327"/>
    </location>
</feature>
<evidence type="ECO:0000256" key="8">
    <source>
        <dbReference type="ARBA" id="ARBA00023136"/>
    </source>
</evidence>
<evidence type="ECO:0000256" key="5">
    <source>
        <dbReference type="ARBA" id="ARBA00022989"/>
    </source>
</evidence>
<dbReference type="KEGG" id="cgob:115011733"/>
<feature type="transmembrane region" description="Helical" evidence="20">
    <location>
        <begin position="298"/>
        <end position="318"/>
    </location>
</feature>
<keyword evidence="10 24" id="KW-0675">Receptor</keyword>
<dbReference type="InterPro" id="IPR018000">
    <property type="entry name" value="Neurotransmitter_ion_chnl_CS"/>
</dbReference>
<dbReference type="GO" id="GO:0004888">
    <property type="term" value="F:transmembrane signaling receptor activity"/>
    <property type="evidence" value="ECO:0007669"/>
    <property type="project" value="InterPro"/>
</dbReference>
<evidence type="ECO:0000256" key="4">
    <source>
        <dbReference type="ARBA" id="ARBA00022729"/>
    </source>
</evidence>
<dbReference type="GO" id="GO:0005230">
    <property type="term" value="F:extracellular ligand-gated monoatomic ion channel activity"/>
    <property type="evidence" value="ECO:0007669"/>
    <property type="project" value="InterPro"/>
</dbReference>
<dbReference type="Pfam" id="PF02932">
    <property type="entry name" value="Neur_chan_memb"/>
    <property type="match status" value="1"/>
</dbReference>
<dbReference type="InterPro" id="IPR036719">
    <property type="entry name" value="Neuro-gated_channel_TM_sf"/>
</dbReference>
<protein>
    <submittedName>
        <fullName evidence="24">5-hydroxytryptamine receptor 3A</fullName>
    </submittedName>
</protein>
<dbReference type="InterPro" id="IPR006029">
    <property type="entry name" value="Neurotrans-gated_channel_TM"/>
</dbReference>
<dbReference type="OrthoDB" id="6097796at2759"/>
<sequence length="442" mass="49707">MSALRTLAFLALIAGVSSSKTSDCSYVSLLTHLNLTETNDVLEIMRPVKNWTTPTLVQVDMVLFGILKVDEKSQTVTSHIGLQMRWTNEFLTWNPSDFCGINVLSIPRSRLWIPDVEIIEDSSDTGSISRSPVVSLSPNGLVKANARQRLTSTCLLNVSMFPFDTQNCEITFSSMNSDAYTIQLGTVHSEALLNNISELSMVTKGEWELENMDIKYVNGIKVGGSQSKLLYTIRISRKPMLYVINLIVPLFYFLVLDLGSFFISEARGEKLSFKVTILLSISVLLLILKDILPSTEDNLPLIATYCVTIFAMVGLSVLEAMLVSYLYDLDGCCCNTAQSPVDEVDIQLEVDFHKEPPAAEETPEKSSRPLDRPSDGDLLKLILQEVKAAQQEVKRQDKDQREPGRYRRLANIIDRVFFTVYFLTITIFMTCMNTFWLTEQTN</sequence>
<evidence type="ECO:0000256" key="1">
    <source>
        <dbReference type="ARBA" id="ARBA00022448"/>
    </source>
</evidence>
<keyword evidence="13" id="KW-1071">Ligand-gated ion channel</keyword>
<dbReference type="AlphaFoldDB" id="A0A6J2Q2W1"/>
<evidence type="ECO:0000256" key="13">
    <source>
        <dbReference type="ARBA" id="ARBA00023286"/>
    </source>
</evidence>
<dbReference type="Pfam" id="PF02931">
    <property type="entry name" value="Neur_chan_LBD"/>
    <property type="match status" value="1"/>
</dbReference>
<dbReference type="RefSeq" id="XP_029292808.1">
    <property type="nucleotide sequence ID" value="XM_029436948.1"/>
</dbReference>
<keyword evidence="1 20" id="KW-0813">Transport</keyword>
<proteinExistence type="inferred from homology"/>
<feature type="chain" id="PRO_5027145325" evidence="20">
    <location>
        <begin position="19"/>
        <end position="442"/>
    </location>
</feature>
<evidence type="ECO:0000256" key="15">
    <source>
        <dbReference type="ARBA" id="ARBA00034104"/>
    </source>
</evidence>
<keyword evidence="7 20" id="KW-0406">Ion transport</keyword>
<keyword evidence="9" id="KW-1015">Disulfide bond</keyword>
<dbReference type="PANTHER" id="PTHR18945">
    <property type="entry name" value="NEUROTRANSMITTER GATED ION CHANNEL"/>
    <property type="match status" value="1"/>
</dbReference>